<organism evidence="9 10">
    <name type="scientific">Paenibacillus thalictri</name>
    <dbReference type="NCBI Taxonomy" id="2527873"/>
    <lineage>
        <taxon>Bacteria</taxon>
        <taxon>Bacillati</taxon>
        <taxon>Bacillota</taxon>
        <taxon>Bacilli</taxon>
        <taxon>Bacillales</taxon>
        <taxon>Paenibacillaceae</taxon>
        <taxon>Paenibacillus</taxon>
    </lineage>
</organism>
<dbReference type="GO" id="GO:0030245">
    <property type="term" value="P:cellulose catabolic process"/>
    <property type="evidence" value="ECO:0007669"/>
    <property type="project" value="UniProtKB-KW"/>
</dbReference>
<keyword evidence="6" id="KW-0624">Polysaccharide degradation</keyword>
<dbReference type="SUPFAM" id="SSF110296">
    <property type="entry name" value="Oligoxyloglucan reducing end-specific cellobiohydrolase"/>
    <property type="match status" value="2"/>
</dbReference>
<gene>
    <name evidence="9" type="ORF">EYB31_38325</name>
</gene>
<dbReference type="EMBL" id="SIRE01000047">
    <property type="protein sequence ID" value="TBL68310.1"/>
    <property type="molecule type" value="Genomic_DNA"/>
</dbReference>
<dbReference type="InterPro" id="IPR015943">
    <property type="entry name" value="WD40/YVTN_repeat-like_dom_sf"/>
</dbReference>
<dbReference type="FunFam" id="2.130.10.10:FF:000534">
    <property type="entry name" value="Xyloglucanase Xgh74A"/>
    <property type="match status" value="1"/>
</dbReference>
<dbReference type="PANTHER" id="PTHR43739:SF2">
    <property type="entry name" value="OLIGOXYLOGLUCAN-REDUCING END-SPECIFIC XYLOGLUCANASE-RELATED"/>
    <property type="match status" value="1"/>
</dbReference>
<dbReference type="GO" id="GO:0016798">
    <property type="term" value="F:hydrolase activity, acting on glycosyl bonds"/>
    <property type="evidence" value="ECO:0007669"/>
    <property type="project" value="UniProtKB-KW"/>
</dbReference>
<dbReference type="Gene3D" id="2.130.10.10">
    <property type="entry name" value="YVTN repeat-like/Quinoprotein amine dehydrogenase"/>
    <property type="match status" value="2"/>
</dbReference>
<dbReference type="RefSeq" id="WP_131018893.1">
    <property type="nucleotide sequence ID" value="NZ_SIRE01000047.1"/>
</dbReference>
<evidence type="ECO:0000256" key="7">
    <source>
        <dbReference type="ARBA" id="ARBA00037986"/>
    </source>
</evidence>
<comment type="caution">
    <text evidence="9">The sequence shown here is derived from an EMBL/GenBank/DDBJ whole genome shotgun (WGS) entry which is preliminary data.</text>
</comment>
<name>A0A4Q9DF70_9BACL</name>
<evidence type="ECO:0000313" key="9">
    <source>
        <dbReference type="EMBL" id="TBL68310.1"/>
    </source>
</evidence>
<proteinExistence type="inferred from homology"/>
<protein>
    <submittedName>
        <fullName evidence="9">Xyloglucanase</fullName>
    </submittedName>
</protein>
<keyword evidence="5" id="KW-0326">Glycosidase</keyword>
<keyword evidence="2" id="KW-0378">Hydrolase</keyword>
<evidence type="ECO:0000313" key="10">
    <source>
        <dbReference type="Proteomes" id="UP000293142"/>
    </source>
</evidence>
<evidence type="ECO:0000256" key="4">
    <source>
        <dbReference type="ARBA" id="ARBA00023277"/>
    </source>
</evidence>
<keyword evidence="3" id="KW-0136">Cellulose degradation</keyword>
<dbReference type="GO" id="GO:0010411">
    <property type="term" value="P:xyloglucan metabolic process"/>
    <property type="evidence" value="ECO:0007669"/>
    <property type="project" value="TreeGrafter"/>
</dbReference>
<dbReference type="InterPro" id="IPR052025">
    <property type="entry name" value="Xyloglucanase_GH74"/>
</dbReference>
<dbReference type="CDD" id="cd15482">
    <property type="entry name" value="Sialidase_non-viral"/>
    <property type="match status" value="2"/>
</dbReference>
<dbReference type="OrthoDB" id="9757947at2"/>
<dbReference type="InterPro" id="IPR002860">
    <property type="entry name" value="BNR_rpt"/>
</dbReference>
<evidence type="ECO:0000256" key="1">
    <source>
        <dbReference type="ARBA" id="ARBA00022729"/>
    </source>
</evidence>
<keyword evidence="10" id="KW-1185">Reference proteome</keyword>
<evidence type="ECO:0000256" key="2">
    <source>
        <dbReference type="ARBA" id="ARBA00022801"/>
    </source>
</evidence>
<keyword evidence="4" id="KW-0119">Carbohydrate metabolism</keyword>
<evidence type="ECO:0000256" key="6">
    <source>
        <dbReference type="ARBA" id="ARBA00023326"/>
    </source>
</evidence>
<dbReference type="PANTHER" id="PTHR43739">
    <property type="entry name" value="XYLOGLUCANASE (EUROFUNG)"/>
    <property type="match status" value="1"/>
</dbReference>
<accession>A0A4Q9DF70</accession>
<sequence length="778" mass="83955">MRRLASLIAMIALVTISTASLAAAEEHKQGDAAIKSEPYSWGRVKVVGGGFIPGIIFNKSEKDLIYARTDIGGAYRWDARSRSWIQLMDFVSGKEWNMLGVESLATDAVEPNRLYIAAGTYTNDWTDMNGVILRSADKGATWQRSELPFKFGGNMPGRSMGERLVIDPSNNSVLYFGARSGNGLWRSTDYGETWSRVESFTATGNYVDDYKDTVGIAWITFDPASAEPGGTTQTIYVGVADTRQSIYRSRDGGQTWEAVPGQPNQGFLPHHGVLSPNGSLYVTYNEGAGPYNGGKGAVWKYDTAAESWANISPTGNMDNPYGGISVDVQHPNTIVVATMNKWWPDDYIYRSTDGGATWKVFWELNNSGNPSRINRFAIDYSLSPWLDWGAKKELPEISPKLGWMIGSLEIDPFNSDRMLYGTGATMYGTENLGALDQDRLVDISVYAEGIEETAVLGLVSPPSGAPLISAMGDIGGFRHADLNKAPDMITNPYIGTSTDVDYAELNPNVVVRVGSHGGNGHEPRMGISTDNGITWKPAANSWKSEADDRTDGGTAAVGADGTLIVWSPLGGEKAGVRPVSFSRDMGKSWSASEGIPEAARVSSDRVNPHKFYGYKNGTFYVSIDGGAHFTKSQATGLPSRIISNFKAMPGVEGDIWLAGAQDNGNSDSRNGLYHSTDSGLTFAKLDGVGAVSVGFGKAAPGQQGMAIYIVGQAQDDHGIFRSDDQGSTWIKINDSQHQFGTADQAITGDPREYGRVYIGTNGLGIVKGERQDDAHVQK</sequence>
<dbReference type="AlphaFoldDB" id="A0A4Q9DF70"/>
<feature type="signal peptide" evidence="8">
    <location>
        <begin position="1"/>
        <end position="22"/>
    </location>
</feature>
<evidence type="ECO:0000256" key="5">
    <source>
        <dbReference type="ARBA" id="ARBA00023295"/>
    </source>
</evidence>
<dbReference type="Proteomes" id="UP000293142">
    <property type="component" value="Unassembled WGS sequence"/>
</dbReference>
<reference evidence="9 10" key="1">
    <citation type="submission" date="2019-02" db="EMBL/GenBank/DDBJ databases">
        <title>Paenibacillus sp. nov., isolated from surface-sterilized tissue of Thalictrum simplex L.</title>
        <authorList>
            <person name="Tuo L."/>
        </authorList>
    </citation>
    <scope>NUCLEOTIDE SEQUENCE [LARGE SCALE GENOMIC DNA]</scope>
    <source>
        <strain evidence="9 10">N2SHLJ1</strain>
    </source>
</reference>
<evidence type="ECO:0000256" key="8">
    <source>
        <dbReference type="SAM" id="SignalP"/>
    </source>
</evidence>
<keyword evidence="1 8" id="KW-0732">Signal</keyword>
<feature type="chain" id="PRO_5039686573" evidence="8">
    <location>
        <begin position="23"/>
        <end position="778"/>
    </location>
</feature>
<evidence type="ECO:0000256" key="3">
    <source>
        <dbReference type="ARBA" id="ARBA00023001"/>
    </source>
</evidence>
<comment type="similarity">
    <text evidence="7">Belongs to the glycosyl hydrolase 74 family.</text>
</comment>
<dbReference type="Pfam" id="PF02012">
    <property type="entry name" value="BNR"/>
    <property type="match status" value="2"/>
</dbReference>